<proteinExistence type="inferred from homology"/>
<evidence type="ECO:0000256" key="3">
    <source>
        <dbReference type="ARBA" id="ARBA00011890"/>
    </source>
</evidence>
<dbReference type="GO" id="GO:0032259">
    <property type="term" value="P:methylation"/>
    <property type="evidence" value="ECO:0007669"/>
    <property type="project" value="UniProtKB-KW"/>
</dbReference>
<dbReference type="FunFam" id="3.40.50.150:FF:000010">
    <property type="entry name" value="Protein-L-isoaspartate O-methyltransferase"/>
    <property type="match status" value="1"/>
</dbReference>
<name>A0AA35RF34_GEOBA</name>
<keyword evidence="7" id="KW-0949">S-adenosyl-L-methionine</keyword>
<evidence type="ECO:0000256" key="2">
    <source>
        <dbReference type="ARBA" id="ARBA00005369"/>
    </source>
</evidence>
<dbReference type="Proteomes" id="UP001174909">
    <property type="component" value="Unassembled WGS sequence"/>
</dbReference>
<dbReference type="SUPFAM" id="SSF53335">
    <property type="entry name" value="S-adenosyl-L-methionine-dependent methyltransferases"/>
    <property type="match status" value="1"/>
</dbReference>
<evidence type="ECO:0000256" key="1">
    <source>
        <dbReference type="ARBA" id="ARBA00004496"/>
    </source>
</evidence>
<dbReference type="Gene3D" id="3.40.50.150">
    <property type="entry name" value="Vaccinia Virus protein VP39"/>
    <property type="match status" value="1"/>
</dbReference>
<keyword evidence="4" id="KW-0963">Cytoplasm</keyword>
<protein>
    <recommendedName>
        <fullName evidence="3">protein-L-isoaspartate(D-aspartate) O-methyltransferase</fullName>
        <ecNumber evidence="3">2.1.1.77</ecNumber>
    </recommendedName>
</protein>
<dbReference type="PANTHER" id="PTHR11579:SF0">
    <property type="entry name" value="PROTEIN-L-ISOASPARTATE(D-ASPARTATE) O-METHYLTRANSFERASE"/>
    <property type="match status" value="1"/>
</dbReference>
<comment type="similarity">
    <text evidence="2">Belongs to the methyltransferase superfamily. L-isoaspartyl/D-aspartyl protein methyltransferase family.</text>
</comment>
<evidence type="ECO:0000256" key="4">
    <source>
        <dbReference type="ARBA" id="ARBA00022490"/>
    </source>
</evidence>
<gene>
    <name evidence="8" type="ORF">GBAR_LOCUS6213</name>
</gene>
<dbReference type="PROSITE" id="PS01279">
    <property type="entry name" value="PCMT"/>
    <property type="match status" value="1"/>
</dbReference>
<evidence type="ECO:0000313" key="9">
    <source>
        <dbReference type="Proteomes" id="UP001174909"/>
    </source>
</evidence>
<dbReference type="InterPro" id="IPR029063">
    <property type="entry name" value="SAM-dependent_MTases_sf"/>
</dbReference>
<evidence type="ECO:0000256" key="7">
    <source>
        <dbReference type="ARBA" id="ARBA00022691"/>
    </source>
</evidence>
<dbReference type="EMBL" id="CASHTH010000930">
    <property type="protein sequence ID" value="CAI8009186.1"/>
    <property type="molecule type" value="Genomic_DNA"/>
</dbReference>
<dbReference type="NCBIfam" id="NF001453">
    <property type="entry name" value="PRK00312.1"/>
    <property type="match status" value="1"/>
</dbReference>
<organism evidence="8 9">
    <name type="scientific">Geodia barretti</name>
    <name type="common">Barrett's horny sponge</name>
    <dbReference type="NCBI Taxonomy" id="519541"/>
    <lineage>
        <taxon>Eukaryota</taxon>
        <taxon>Metazoa</taxon>
        <taxon>Porifera</taxon>
        <taxon>Demospongiae</taxon>
        <taxon>Heteroscleromorpha</taxon>
        <taxon>Tetractinellida</taxon>
        <taxon>Astrophorina</taxon>
        <taxon>Geodiidae</taxon>
        <taxon>Geodia</taxon>
    </lineage>
</organism>
<dbReference type="HAMAP" id="MF_00090">
    <property type="entry name" value="PIMT"/>
    <property type="match status" value="1"/>
</dbReference>
<keyword evidence="6" id="KW-0808">Transferase</keyword>
<dbReference type="InterPro" id="IPR000682">
    <property type="entry name" value="PCMT"/>
</dbReference>
<evidence type="ECO:0000313" key="8">
    <source>
        <dbReference type="EMBL" id="CAI8009186.1"/>
    </source>
</evidence>
<evidence type="ECO:0000256" key="6">
    <source>
        <dbReference type="ARBA" id="ARBA00022679"/>
    </source>
</evidence>
<comment type="subcellular location">
    <subcellularLocation>
        <location evidence="1">Cytoplasm</location>
    </subcellularLocation>
</comment>
<keyword evidence="9" id="KW-1185">Reference proteome</keyword>
<dbReference type="AlphaFoldDB" id="A0AA35RF34"/>
<dbReference type="CDD" id="cd02440">
    <property type="entry name" value="AdoMet_MTases"/>
    <property type="match status" value="1"/>
</dbReference>
<dbReference type="GO" id="GO:0005737">
    <property type="term" value="C:cytoplasm"/>
    <property type="evidence" value="ECO:0007669"/>
    <property type="project" value="UniProtKB-SubCell"/>
</dbReference>
<evidence type="ECO:0000256" key="5">
    <source>
        <dbReference type="ARBA" id="ARBA00022603"/>
    </source>
</evidence>
<dbReference type="Pfam" id="PF01135">
    <property type="entry name" value="PCMT"/>
    <property type="match status" value="1"/>
</dbReference>
<reference evidence="8" key="1">
    <citation type="submission" date="2023-03" db="EMBL/GenBank/DDBJ databases">
        <authorList>
            <person name="Steffen K."/>
            <person name="Cardenas P."/>
        </authorList>
    </citation>
    <scope>NUCLEOTIDE SEQUENCE</scope>
</reference>
<sequence>MGVAVMWPRRNRHRENAERNARLDMVRNQLERRGIMDERVLQAMREVPRHVFAPAKRRHEAYGDHPIPIGEMQTISQPYMVAVMIEHLRLRGGERVLEIGTGSGYQAAVLSRLAAEVYTVECFPSLAADARLVLQRLGCPSVRVMDADGCQGLADQAPYNGIIVAAAAAFIPPPLRAQLADGGRLVMPVGGPEGQRLVIVTRQAGTFIEEKAVTCRFVPLLGADVQ</sequence>
<dbReference type="EC" id="2.1.1.77" evidence="3"/>
<dbReference type="NCBIfam" id="TIGR00080">
    <property type="entry name" value="pimt"/>
    <property type="match status" value="1"/>
</dbReference>
<accession>A0AA35RF34</accession>
<dbReference type="PANTHER" id="PTHR11579">
    <property type="entry name" value="PROTEIN-L-ISOASPARTATE O-METHYLTRANSFERASE"/>
    <property type="match status" value="1"/>
</dbReference>
<keyword evidence="5" id="KW-0489">Methyltransferase</keyword>
<dbReference type="GO" id="GO:0004719">
    <property type="term" value="F:protein-L-isoaspartate (D-aspartate) O-methyltransferase activity"/>
    <property type="evidence" value="ECO:0007669"/>
    <property type="project" value="UniProtKB-EC"/>
</dbReference>
<comment type="caution">
    <text evidence="8">The sequence shown here is derived from an EMBL/GenBank/DDBJ whole genome shotgun (WGS) entry which is preliminary data.</text>
</comment>